<accession>A0A8B8CJ55</accession>
<dbReference type="InterPro" id="IPR000242">
    <property type="entry name" value="PTP_cat"/>
</dbReference>
<dbReference type="GeneID" id="111119718"/>
<dbReference type="GO" id="GO:0004725">
    <property type="term" value="F:protein tyrosine phosphatase activity"/>
    <property type="evidence" value="ECO:0007669"/>
    <property type="project" value="UniProtKB-EC"/>
</dbReference>
<dbReference type="InterPro" id="IPR029021">
    <property type="entry name" value="Prot-tyrosine_phosphatase-like"/>
</dbReference>
<dbReference type="Gene3D" id="3.90.190.10">
    <property type="entry name" value="Protein tyrosine phosphatase superfamily"/>
    <property type="match status" value="2"/>
</dbReference>
<dbReference type="Proteomes" id="UP000694844">
    <property type="component" value="Chromosome 2"/>
</dbReference>
<dbReference type="PROSITE" id="PS50056">
    <property type="entry name" value="TYR_PHOSPHATASE_2"/>
    <property type="match status" value="2"/>
</dbReference>
<dbReference type="RefSeq" id="XP_022315862.1">
    <property type="nucleotide sequence ID" value="XM_022460154.1"/>
</dbReference>
<evidence type="ECO:0000259" key="8">
    <source>
        <dbReference type="PROSITE" id="PS50056"/>
    </source>
</evidence>
<dbReference type="KEGG" id="cvn:111119718"/>
<feature type="domain" description="Tyrosine-protein phosphatase" evidence="7">
    <location>
        <begin position="1220"/>
        <end position="1460"/>
    </location>
</feature>
<dbReference type="PROSITE" id="PS00383">
    <property type="entry name" value="TYR_PHOSPHATASE_1"/>
    <property type="match status" value="1"/>
</dbReference>
<comment type="similarity">
    <text evidence="1">Belongs to the protein-tyrosine phosphatase family.</text>
</comment>
<dbReference type="InterPro" id="IPR003595">
    <property type="entry name" value="Tyr_Pase_cat"/>
</dbReference>
<dbReference type="OrthoDB" id="6154680at2759"/>
<evidence type="ECO:0000256" key="1">
    <source>
        <dbReference type="ARBA" id="ARBA00009580"/>
    </source>
</evidence>
<dbReference type="SMART" id="SM00404">
    <property type="entry name" value="PTPc_motif"/>
    <property type="match status" value="2"/>
</dbReference>
<keyword evidence="6" id="KW-0732">Signal</keyword>
<sequence length="1482" mass="166218">MMYSIGFALLFYASFIVLVQGQCYNNSTCECHCHDCSSVCQSCLPGWSGSNSNFCQKENTLYHFYGVNSKDSKLLDGDTNTSEENDDPEPSLLVQLKNSTTIKQLYVHLELENGNTYQAYVKSRKTQREDSVRCGTYTHNDMKARKTITFKCQQPLVGTYLEIVSLLEKPLKVFEIEHYECSNGTYGKQCENICSNACSDQCDKDTGKCVCKTGFWGKLCDKPCPNLCKDSKCNSKSGDCIDCYPGTYGQHCHNNCSQGCIDRCNPSTGVCTCKQGYFLANCSQACPKNCSDSGCIKESGTCLTCITGNYGPLCDLKCLGECGGECNKFTGKCGTCTKTKYGSFCNKTCPVTCEADVCERSTGECKVCKQGFWGDRCSENCSINCENGTCDKSVGECSQCKRGFWGDRCSENCPINCENGTCDKSVGECRQCKRGFWGDRCSENCPINCENGTCDKSVGECRQCKRGFWGDKCSENCPINCENGTCDKSVGECRQCKRGFWGDRCSENCSINCENGTCDKSVGECRQCKRGFWGDQCSENCPINCEICADAYKCLNCSDGWYGITCEKPCPNHCGNRRSCHKVTGYCQLCSLGYFGNTCTQNCSQDCDPTEICNQEDGKCKNCKAGRRGEYCTETCSVQCKNSTCFRNESCVNGCEDGWFGSKCADKCNLEIKNCAKCKSIDNEVICQSCFDSYYLEGLKCYKCPQNCVSCKSDEKCFQCEDTFFHGVTCNLTCDSACINKTCDIEGHCIHGCEKKKYGSNCNQDCPTECKTCRNSSVCLTCEDGFDGTSCSSRGNGTVNKIDGCEGLGEECTSDAEHRIIIPVVLGMVPLLCLAPLVLMIGLLKHKWKGRGVKSKIENTEVLDSKIRGPHYENTEISAYVTRGSVALLEEIDQSNNDVINDDIIKEENHVYVNIKISRISTSNLREYTLENTANGNLLMEFQELPNGLLLRATEAKKAENKKLNRYKHIYPYDTNRVVLAAENEESCYINASFVNGFEKPKEYIAAQGPFTDETVVDFWRMVWQQRVNTIVILTNLVENGVKKCKEYWPSTEKTYGSIEVKKVSSLPSNFYTVCCFQIMKENQTRDLELFHFTAWPDKGVPSDVNSILDFRRRVKTKSAITSPIVVHCSAGIGRTGTYIALDYLINQGQIEKRVDVISCVSNLRNQRAHLVQTVEQYIYLYGALTKELTGKQSMVREGEFLSYYKKLKILNPDTGKTDLEEEFNLIEKLLPGVNEIQCQAAKDINNRPKNRYSNILAGDNHRVYLNGEGSDYINAVFLPSAQHQFGYIITNTPMDNTVEDFLSMVDEQEVYTIVQLTDDDEIEGWTGNCRFTPTSEKQRFDSFDLQSYQFHNKQVVHLYNGHLWNGKRFVPSGHRALASLVDAVIEERRNHSGSPVLVVCQNGAERSGLFCVLANLVEQLHLYRSVDVLQTVLNVRHRRSQVVPCMEQLEYIYDFIENYLKMQNGEHVDELVYFNETNGLV</sequence>
<dbReference type="SMART" id="SM00194">
    <property type="entry name" value="PTPc"/>
    <property type="match status" value="2"/>
</dbReference>
<comment type="catalytic activity">
    <reaction evidence="5">
        <text>O-phospho-L-tyrosyl-[protein] + H2O = L-tyrosyl-[protein] + phosphate</text>
        <dbReference type="Rhea" id="RHEA:10684"/>
        <dbReference type="Rhea" id="RHEA-COMP:10136"/>
        <dbReference type="Rhea" id="RHEA-COMP:20101"/>
        <dbReference type="ChEBI" id="CHEBI:15377"/>
        <dbReference type="ChEBI" id="CHEBI:43474"/>
        <dbReference type="ChEBI" id="CHEBI:46858"/>
        <dbReference type="ChEBI" id="CHEBI:61978"/>
        <dbReference type="EC" id="3.1.3.48"/>
    </reaction>
</comment>
<dbReference type="Pfam" id="PF00102">
    <property type="entry name" value="Y_phosphatase"/>
    <property type="match status" value="2"/>
</dbReference>
<dbReference type="InterPro" id="IPR000387">
    <property type="entry name" value="Tyr_Pase_dom"/>
</dbReference>
<feature type="domain" description="Tyrosine specific protein phosphatases" evidence="8">
    <location>
        <begin position="1376"/>
        <end position="1451"/>
    </location>
</feature>
<feature type="chain" id="PRO_5034029046" description="protein-tyrosine-phosphatase" evidence="6">
    <location>
        <begin position="22"/>
        <end position="1482"/>
    </location>
</feature>
<feature type="domain" description="Tyrosine specific protein phosphatases" evidence="8">
    <location>
        <begin position="1109"/>
        <end position="1179"/>
    </location>
</feature>
<feature type="domain" description="Tyrosine-protein phosphatase" evidence="7">
    <location>
        <begin position="938"/>
        <end position="1188"/>
    </location>
</feature>
<dbReference type="SMART" id="SM00181">
    <property type="entry name" value="EGF"/>
    <property type="match status" value="16"/>
</dbReference>
<dbReference type="FunFam" id="3.90.190.10:FF:000102">
    <property type="entry name" value="Receptor-type tyrosine-protein phosphatase"/>
    <property type="match status" value="1"/>
</dbReference>
<reference evidence="10" key="1">
    <citation type="submission" date="2025-08" db="UniProtKB">
        <authorList>
            <consortium name="RefSeq"/>
        </authorList>
    </citation>
    <scope>IDENTIFICATION</scope>
    <source>
        <tissue evidence="10">Whole sample</tissue>
    </source>
</reference>
<dbReference type="PROSITE" id="PS00022">
    <property type="entry name" value="EGF_1"/>
    <property type="match status" value="1"/>
</dbReference>
<protein>
    <recommendedName>
        <fullName evidence="2">protein-tyrosine-phosphatase</fullName>
        <ecNumber evidence="2">3.1.3.48</ecNumber>
    </recommendedName>
</protein>
<dbReference type="PANTHER" id="PTHR19134:SF562">
    <property type="entry name" value="PROTEIN-TYROSINE-PHOSPHATASE"/>
    <property type="match status" value="1"/>
</dbReference>
<evidence type="ECO:0000313" key="9">
    <source>
        <dbReference type="Proteomes" id="UP000694844"/>
    </source>
</evidence>
<dbReference type="InterPro" id="IPR050348">
    <property type="entry name" value="Protein-Tyr_Phosphatase"/>
</dbReference>
<keyword evidence="3" id="KW-0378">Hydrolase</keyword>
<dbReference type="InterPro" id="IPR000742">
    <property type="entry name" value="EGF"/>
</dbReference>
<evidence type="ECO:0000256" key="6">
    <source>
        <dbReference type="SAM" id="SignalP"/>
    </source>
</evidence>
<dbReference type="Gene3D" id="2.170.300.10">
    <property type="entry name" value="Tie2 ligand-binding domain superfamily"/>
    <property type="match status" value="2"/>
</dbReference>
<dbReference type="SUPFAM" id="SSF57184">
    <property type="entry name" value="Growth factor receptor domain"/>
    <property type="match status" value="1"/>
</dbReference>
<evidence type="ECO:0000256" key="2">
    <source>
        <dbReference type="ARBA" id="ARBA00013064"/>
    </source>
</evidence>
<dbReference type="PANTHER" id="PTHR19134">
    <property type="entry name" value="RECEPTOR-TYPE TYROSINE-PROTEIN PHOSPHATASE"/>
    <property type="match status" value="1"/>
</dbReference>
<dbReference type="InterPro" id="IPR016130">
    <property type="entry name" value="Tyr_Pase_AS"/>
</dbReference>
<feature type="signal peptide" evidence="6">
    <location>
        <begin position="1"/>
        <end position="21"/>
    </location>
</feature>
<dbReference type="InterPro" id="IPR009030">
    <property type="entry name" value="Growth_fac_rcpt_cys_sf"/>
</dbReference>
<organism evidence="9 10">
    <name type="scientific">Crassostrea virginica</name>
    <name type="common">Eastern oyster</name>
    <dbReference type="NCBI Taxonomy" id="6565"/>
    <lineage>
        <taxon>Eukaryota</taxon>
        <taxon>Metazoa</taxon>
        <taxon>Spiralia</taxon>
        <taxon>Lophotrochozoa</taxon>
        <taxon>Mollusca</taxon>
        <taxon>Bivalvia</taxon>
        <taxon>Autobranchia</taxon>
        <taxon>Pteriomorphia</taxon>
        <taxon>Ostreida</taxon>
        <taxon>Ostreoidea</taxon>
        <taxon>Ostreidae</taxon>
        <taxon>Crassostrea</taxon>
    </lineage>
</organism>
<dbReference type="EC" id="3.1.3.48" evidence="2"/>
<dbReference type="CDD" id="cd00047">
    <property type="entry name" value="PTPc"/>
    <property type="match status" value="2"/>
</dbReference>
<evidence type="ECO:0000256" key="5">
    <source>
        <dbReference type="ARBA" id="ARBA00051722"/>
    </source>
</evidence>
<dbReference type="PRINTS" id="PR00700">
    <property type="entry name" value="PRTYPHPHTASE"/>
</dbReference>
<proteinExistence type="inferred from homology"/>
<keyword evidence="9" id="KW-1185">Reference proteome</keyword>
<keyword evidence="4" id="KW-0904">Protein phosphatase</keyword>
<dbReference type="Gene3D" id="2.60.120.260">
    <property type="entry name" value="Galactose-binding domain-like"/>
    <property type="match status" value="1"/>
</dbReference>
<evidence type="ECO:0000259" key="7">
    <source>
        <dbReference type="PROSITE" id="PS50055"/>
    </source>
</evidence>
<gene>
    <name evidence="10" type="primary">LOC111119718</name>
</gene>
<evidence type="ECO:0000313" key="10">
    <source>
        <dbReference type="RefSeq" id="XP_022315862.1"/>
    </source>
</evidence>
<dbReference type="PROSITE" id="PS50055">
    <property type="entry name" value="TYR_PHOSPHATASE_PTP"/>
    <property type="match status" value="2"/>
</dbReference>
<dbReference type="SUPFAM" id="SSF52799">
    <property type="entry name" value="(Phosphotyrosine protein) phosphatases II"/>
    <property type="match status" value="2"/>
</dbReference>
<name>A0A8B8CJ55_CRAVI</name>
<evidence type="ECO:0000256" key="3">
    <source>
        <dbReference type="ARBA" id="ARBA00022801"/>
    </source>
</evidence>
<evidence type="ECO:0000256" key="4">
    <source>
        <dbReference type="ARBA" id="ARBA00022912"/>
    </source>
</evidence>